<comment type="caution">
    <text evidence="18">The sequence shown here is derived from an EMBL/GenBank/DDBJ whole genome shotgun (WGS) entry which is preliminary data.</text>
</comment>
<keyword evidence="11 14" id="KW-0460">Magnesium</keyword>
<comment type="subcellular location">
    <subcellularLocation>
        <location evidence="14">Cytoplasm</location>
    </subcellularLocation>
</comment>
<evidence type="ECO:0000256" key="10">
    <source>
        <dbReference type="ARBA" id="ARBA00022840"/>
    </source>
</evidence>
<evidence type="ECO:0000256" key="2">
    <source>
        <dbReference type="ARBA" id="ARBA00001958"/>
    </source>
</evidence>
<keyword evidence="12 14" id="KW-0630">Potassium</keyword>
<evidence type="ECO:0000256" key="11">
    <source>
        <dbReference type="ARBA" id="ARBA00022842"/>
    </source>
</evidence>
<dbReference type="Pfam" id="PF02773">
    <property type="entry name" value="S-AdoMet_synt_C"/>
    <property type="match status" value="1"/>
</dbReference>
<dbReference type="EMBL" id="JAOSIQ010000009">
    <property type="protein sequence ID" value="MDO8064114.1"/>
    <property type="molecule type" value="Genomic_DNA"/>
</dbReference>
<dbReference type="SUPFAM" id="SSF55973">
    <property type="entry name" value="S-adenosylmethionine synthetase"/>
    <property type="match status" value="3"/>
</dbReference>
<dbReference type="Pfam" id="PF02772">
    <property type="entry name" value="S-AdoMet_synt_M"/>
    <property type="match status" value="1"/>
</dbReference>
<evidence type="ECO:0000259" key="17">
    <source>
        <dbReference type="Pfam" id="PF02773"/>
    </source>
</evidence>
<dbReference type="GO" id="GO:0004478">
    <property type="term" value="F:methionine adenosyltransferase activity"/>
    <property type="evidence" value="ECO:0007669"/>
    <property type="project" value="UniProtKB-EC"/>
</dbReference>
<dbReference type="PROSITE" id="PS00376">
    <property type="entry name" value="ADOMET_SYNTHASE_1"/>
    <property type="match status" value="1"/>
</dbReference>
<keyword evidence="9" id="KW-0547">Nucleotide-binding</keyword>
<keyword evidence="6" id="KW-0554">One-carbon metabolism</keyword>
<comment type="cofactor">
    <cofactor evidence="1">
        <name>Mg(2+)</name>
        <dbReference type="ChEBI" id="CHEBI:18420"/>
    </cofactor>
</comment>
<dbReference type="CDD" id="cd18079">
    <property type="entry name" value="S-AdoMet_synt"/>
    <property type="match status" value="1"/>
</dbReference>
<keyword evidence="19" id="KW-1185">Reference proteome</keyword>
<dbReference type="InterPro" id="IPR022631">
    <property type="entry name" value="ADOMET_SYNTHASE_CS"/>
</dbReference>
<feature type="domain" description="S-adenosylmethionine synthetase central" evidence="16">
    <location>
        <begin position="90"/>
        <end position="208"/>
    </location>
</feature>
<dbReference type="InterPro" id="IPR022636">
    <property type="entry name" value="S-AdoMet_synthetase_sfam"/>
</dbReference>
<evidence type="ECO:0000313" key="18">
    <source>
        <dbReference type="EMBL" id="MDO8064114.1"/>
    </source>
</evidence>
<evidence type="ECO:0000256" key="1">
    <source>
        <dbReference type="ARBA" id="ARBA00001946"/>
    </source>
</evidence>
<evidence type="ECO:0000256" key="5">
    <source>
        <dbReference type="ARBA" id="ARBA00012828"/>
    </source>
</evidence>
<proteinExistence type="inferred from homology"/>
<evidence type="ECO:0000259" key="16">
    <source>
        <dbReference type="Pfam" id="PF02772"/>
    </source>
</evidence>
<dbReference type="RefSeq" id="WP_304514313.1">
    <property type="nucleotide sequence ID" value="NZ_JAOSIQ010000009.1"/>
</dbReference>
<name>A0ABT9D3Y0_9MOLU</name>
<evidence type="ECO:0000256" key="4">
    <source>
        <dbReference type="ARBA" id="ARBA00009685"/>
    </source>
</evidence>
<evidence type="ECO:0000313" key="19">
    <source>
        <dbReference type="Proteomes" id="UP001170683"/>
    </source>
</evidence>
<evidence type="ECO:0000256" key="3">
    <source>
        <dbReference type="ARBA" id="ARBA00005224"/>
    </source>
</evidence>
<gene>
    <name evidence="18" type="primary">metK</name>
    <name evidence="18" type="ORF">OC701_01350</name>
</gene>
<evidence type="ECO:0000256" key="12">
    <source>
        <dbReference type="ARBA" id="ARBA00022958"/>
    </source>
</evidence>
<sequence>MINYGKPDAGKLACPVWMGAVCNSYQKINFDIETQIIYPYQKTIETIVRETIKDIGYINKEDNFYYLDLLIVNLINQQSEEINKAVSVNGGAGDQGAMFGYATNETLCYMPLQFVLSRNLALQLNKIRENKILPFLKPDGKTQLTMTCDEKGNLCYIDSIVISCHHSDIIKNNKTFSDDIIKYVITPVIPIKFINVKTKFYINPAGSFIQGGPCFDTGLTGRKIIQDSYGSEVRHGGGCFSGKDASKVDRSGAYMLRYLAKNIVASGICDKCELQIAYVIGVNFPVGLFINTFNTNRVNDNLILDTIYNNFDLSPQGIINQLNLTKPIFHMTAKYGHFGVDNDKFSWEKTDKIKLFSRLLNKF</sequence>
<keyword evidence="7 18" id="KW-0808">Transferase</keyword>
<dbReference type="PANTHER" id="PTHR11964">
    <property type="entry name" value="S-ADENOSYLMETHIONINE SYNTHETASE"/>
    <property type="match status" value="1"/>
</dbReference>
<evidence type="ECO:0000256" key="9">
    <source>
        <dbReference type="ARBA" id="ARBA00022741"/>
    </source>
</evidence>
<protein>
    <recommendedName>
        <fullName evidence="5 13">Methionine adenosyltransferase</fullName>
        <ecNumber evidence="5 13">2.5.1.6</ecNumber>
    </recommendedName>
</protein>
<evidence type="ECO:0000256" key="6">
    <source>
        <dbReference type="ARBA" id="ARBA00022563"/>
    </source>
</evidence>
<comment type="similarity">
    <text evidence="4 15">Belongs to the AdoMet synthase family.</text>
</comment>
<reference evidence="18 19" key="1">
    <citation type="journal article" date="2023" name="Int. J. Syst. Evol. Microbiol.">
        <title>The observation of taxonomic boundaries for the 16SrII and 16SrXXV phytoplasmas using genome-based delimitation.</title>
        <authorList>
            <person name="Rodrigues Jardim B."/>
            <person name="Tran-Nguyen L.T.T."/>
            <person name="Gambley C."/>
            <person name="Al-Sadi A.M."/>
            <person name="Al-Subhi A.M."/>
            <person name="Foissac X."/>
            <person name="Salar P."/>
            <person name="Cai H."/>
            <person name="Yang J.Y."/>
            <person name="Davis R."/>
            <person name="Jones L."/>
            <person name="Rodoni B."/>
            <person name="Constable F.E."/>
        </authorList>
    </citation>
    <scope>NUCLEOTIDE SEQUENCE [LARGE SCALE GENOMIC DNA]</scope>
    <source>
        <strain evidence="18">BAWM-225</strain>
    </source>
</reference>
<organism evidence="18 19">
    <name type="scientific">Candidatus Phytoplasma bonamiae</name>
    <dbReference type="NCBI Taxonomy" id="2982626"/>
    <lineage>
        <taxon>Bacteria</taxon>
        <taxon>Bacillati</taxon>
        <taxon>Mycoplasmatota</taxon>
        <taxon>Mollicutes</taxon>
        <taxon>Acholeplasmatales</taxon>
        <taxon>Acholeplasmataceae</taxon>
        <taxon>Candidatus Phytoplasma</taxon>
        <taxon>16SrII (Peanut WB group)</taxon>
    </lineage>
</organism>
<keyword evidence="8 14" id="KW-0479">Metal-binding</keyword>
<dbReference type="EC" id="2.5.1.6" evidence="5 13"/>
<evidence type="ECO:0000256" key="15">
    <source>
        <dbReference type="RuleBase" id="RU004462"/>
    </source>
</evidence>
<dbReference type="Proteomes" id="UP001170683">
    <property type="component" value="Unassembled WGS sequence"/>
</dbReference>
<comment type="subunit">
    <text evidence="14">Homotetramer.</text>
</comment>
<dbReference type="NCBIfam" id="TIGR01034">
    <property type="entry name" value="metK"/>
    <property type="match status" value="1"/>
</dbReference>
<evidence type="ECO:0000256" key="7">
    <source>
        <dbReference type="ARBA" id="ARBA00022679"/>
    </source>
</evidence>
<comment type="pathway">
    <text evidence="3">Amino-acid biosynthesis; S-adenosyl-L-methionine biosynthesis; S-adenosyl-L-methionine from L-methionine: step 1/1.</text>
</comment>
<dbReference type="InterPro" id="IPR022630">
    <property type="entry name" value="S-AdoMet_synt_C"/>
</dbReference>
<dbReference type="InterPro" id="IPR022629">
    <property type="entry name" value="S-AdoMet_synt_central"/>
</dbReference>
<accession>A0ABT9D3Y0</accession>
<evidence type="ECO:0000256" key="14">
    <source>
        <dbReference type="RuleBase" id="RU000542"/>
    </source>
</evidence>
<dbReference type="Gene3D" id="3.30.300.10">
    <property type="match status" value="3"/>
</dbReference>
<evidence type="ECO:0000256" key="8">
    <source>
        <dbReference type="ARBA" id="ARBA00022723"/>
    </source>
</evidence>
<keyword evidence="10" id="KW-0067">ATP-binding</keyword>
<dbReference type="PROSITE" id="PS00377">
    <property type="entry name" value="ADOMET_SYNTHASE_2"/>
    <property type="match status" value="1"/>
</dbReference>
<evidence type="ECO:0000256" key="13">
    <source>
        <dbReference type="NCBIfam" id="TIGR01034"/>
    </source>
</evidence>
<comment type="cofactor">
    <cofactor evidence="2">
        <name>K(+)</name>
        <dbReference type="ChEBI" id="CHEBI:29103"/>
    </cofactor>
</comment>
<dbReference type="InterPro" id="IPR002133">
    <property type="entry name" value="S-AdoMet_synthetase"/>
</dbReference>
<feature type="domain" description="S-adenosylmethionine synthetase C-terminal" evidence="17">
    <location>
        <begin position="211"/>
        <end position="349"/>
    </location>
</feature>
<dbReference type="PIRSF" id="PIRSF000497">
    <property type="entry name" value="MAT"/>
    <property type="match status" value="1"/>
</dbReference>